<dbReference type="SUPFAM" id="SSF52949">
    <property type="entry name" value="Macro domain-like"/>
    <property type="match status" value="1"/>
</dbReference>
<dbReference type="Proteomes" id="UP000224829">
    <property type="component" value="Segment"/>
</dbReference>
<evidence type="ECO:0000313" key="2">
    <source>
        <dbReference type="EMBL" id="ARV77446.1"/>
    </source>
</evidence>
<dbReference type="EMBL" id="MF063068">
    <property type="protein sequence ID" value="ARV77446.1"/>
    <property type="molecule type" value="Genomic_DNA"/>
</dbReference>
<keyword evidence="3" id="KW-1185">Reference proteome</keyword>
<dbReference type="Gene3D" id="3.40.220.10">
    <property type="entry name" value="Leucine Aminopeptidase, subunit E, domain 1"/>
    <property type="match status" value="1"/>
</dbReference>
<organism evidence="2 3">
    <name type="scientific">Pseudomonas phage Noxifer</name>
    <dbReference type="NCBI Taxonomy" id="2006684"/>
    <lineage>
        <taxon>Viruses</taxon>
        <taxon>Duplodnaviria</taxon>
        <taxon>Heunggongvirae</taxon>
        <taxon>Uroviricota</taxon>
        <taxon>Caudoviricetes</taxon>
        <taxon>Chimalliviridae</taxon>
        <taxon>Noxifervirus</taxon>
        <taxon>Noxifervirus noxifer</taxon>
    </lineage>
</organism>
<dbReference type="OrthoDB" id="26996at10239"/>
<feature type="domain" description="Macro-like" evidence="1">
    <location>
        <begin position="40"/>
        <end position="125"/>
    </location>
</feature>
<evidence type="ECO:0000259" key="1">
    <source>
        <dbReference type="Pfam" id="PF14519"/>
    </source>
</evidence>
<dbReference type="Pfam" id="PF14519">
    <property type="entry name" value="Macro_2"/>
    <property type="match status" value="1"/>
</dbReference>
<accession>A0A1Y0T0H7</accession>
<dbReference type="InterPro" id="IPR028071">
    <property type="entry name" value="Macro-like_dom"/>
</dbReference>
<name>A0A1Y0T0H7_9CAUD</name>
<gene>
    <name evidence="2" type="ORF">NOXIFER_281</name>
</gene>
<sequence length="215" mass="23932">MRRKLNIGLLLGLTATKWSDGVADFFAMATANGHEVTMLDEDLSFYARADFHAIITPGNSYGHMTGGLDQAVVDLVGDWVEPLVRDTIQNDYCGELNVGSAFIATNLKSKFPHVVYAPTMRSPTHLPRGSDVPYTAMLAALQAIHRWNDRNPDQPITNILMPLFGVGTGMIPIPTALRQQARALARYSNDKPIEHLFKDGKNTDQHLTETWPRRF</sequence>
<protein>
    <submittedName>
        <fullName evidence="2">Putative tail protein</fullName>
    </submittedName>
</protein>
<reference evidence="2 3" key="1">
    <citation type="submission" date="2017-05" db="EMBL/GenBank/DDBJ databases">
        <authorList>
            <person name="Song R."/>
            <person name="Chenine A.L."/>
            <person name="Ruprecht R.M."/>
        </authorList>
    </citation>
    <scope>NUCLEOTIDE SEQUENCE [LARGE SCALE GENOMIC DNA]</scope>
</reference>
<dbReference type="InterPro" id="IPR043472">
    <property type="entry name" value="Macro_dom-like"/>
</dbReference>
<evidence type="ECO:0000313" key="3">
    <source>
        <dbReference type="Proteomes" id="UP000224829"/>
    </source>
</evidence>
<proteinExistence type="predicted"/>